<dbReference type="GO" id="GO:0022900">
    <property type="term" value="P:electron transport chain"/>
    <property type="evidence" value="ECO:0007669"/>
    <property type="project" value="UniProtKB-UniRule"/>
</dbReference>
<sequence length="447" mass="48433">MKQNLRSKEVTNLSDVVRLDKLPEKAIIPMRQHDGIACAPLVKKGEAVIVGQKLGECEGSDLAYVHSPFCGTVDSIELMPNPSGKRILSVVLTPSECAQSVDFVPEKNAPPSRLIQIIKEAGIVEYYEKPTYLALKPGKRIDTLLMNATFPLITHAYLNSLDKVLEGFRLMLEASGIPRGVIVVRADDKESIKAFKSAKVDGKPLTVAPIIGKRHADYYLEDVEDQIIVVAAGNITYTPTMMNLLSANVMGRKLPLGGEPSDAHVVVCGVKSAKAVYDAICEGKPYLENVVTVKGAVNNPKSVIVRFGTPIKDVIEACGGYKGEPGKIIVNGSMGGITVYTDEAPIVKNTTGIVVQTKEQVLRDVTSACIHCARCVDACPVNLLPTRIASYSDLGKYEECEHLYAMNCIECGSCAMVCPSKRHLVQLIRYSKLQIQNMCTAEARGGD</sequence>
<comment type="subunit">
    <text evidence="8">The Rnf complex is probably composed of eight subunits, including RnfA, RnfB, RnfC, RnfD, RnfE and RnfG.</text>
</comment>
<keyword evidence="7 8" id="KW-0411">Iron-sulfur</keyword>
<evidence type="ECO:0000256" key="6">
    <source>
        <dbReference type="ARBA" id="ARBA00023004"/>
    </source>
</evidence>
<evidence type="ECO:0000256" key="3">
    <source>
        <dbReference type="ARBA" id="ARBA00022723"/>
    </source>
</evidence>
<protein>
    <recommendedName>
        <fullName evidence="8">Ion-translocating oxidoreductase complex subunit C</fullName>
        <ecNumber evidence="8">7.-.-.-</ecNumber>
    </recommendedName>
    <alternativeName>
        <fullName evidence="8">Rnf electron transport complex subunit C</fullName>
    </alternativeName>
</protein>
<dbReference type="OrthoDB" id="23478at2157"/>
<dbReference type="Pfam" id="PF13375">
    <property type="entry name" value="RnfC_N"/>
    <property type="match status" value="1"/>
</dbReference>
<name>A0A0E3SIW1_9EURY</name>
<evidence type="ECO:0000256" key="7">
    <source>
        <dbReference type="ARBA" id="ARBA00023014"/>
    </source>
</evidence>
<feature type="domain" description="4Fe-4S ferredoxin-type" evidence="9">
    <location>
        <begin position="399"/>
        <end position="430"/>
    </location>
</feature>
<evidence type="ECO:0000256" key="1">
    <source>
        <dbReference type="ARBA" id="ARBA00022448"/>
    </source>
</evidence>
<feature type="binding site" evidence="8">
    <location>
        <position position="414"/>
    </location>
    <ligand>
        <name>[4Fe-4S] cluster</name>
        <dbReference type="ChEBI" id="CHEBI:49883"/>
        <label>2</label>
    </ligand>
</feature>
<feature type="binding site" evidence="8">
    <location>
        <position position="372"/>
    </location>
    <ligand>
        <name>[4Fe-4S] cluster</name>
        <dbReference type="ChEBI" id="CHEBI:49883"/>
        <label>1</label>
    </ligand>
</feature>
<dbReference type="InterPro" id="IPR011538">
    <property type="entry name" value="Nuo51_FMN-bd"/>
</dbReference>
<dbReference type="GO" id="GO:0009055">
    <property type="term" value="F:electron transfer activity"/>
    <property type="evidence" value="ECO:0007669"/>
    <property type="project" value="InterPro"/>
</dbReference>
<keyword evidence="11" id="KW-1185">Reference proteome</keyword>
<dbReference type="InterPro" id="IPR017900">
    <property type="entry name" value="4Fe4S_Fe_S_CS"/>
</dbReference>
<dbReference type="KEGG" id="mhor:MSHOH_3560"/>
<evidence type="ECO:0000256" key="5">
    <source>
        <dbReference type="ARBA" id="ARBA00022982"/>
    </source>
</evidence>
<gene>
    <name evidence="8" type="primary">rnfC</name>
    <name evidence="10" type="ORF">MSHOH_3560</name>
</gene>
<keyword evidence="3 8" id="KW-0479">Metal-binding</keyword>
<keyword evidence="2 8" id="KW-0004">4Fe-4S</keyword>
<feature type="binding site" evidence="8">
    <location>
        <position position="369"/>
    </location>
    <ligand>
        <name>[4Fe-4S] cluster</name>
        <dbReference type="ChEBI" id="CHEBI:49883"/>
        <label>1</label>
    </ligand>
</feature>
<reference evidence="10 11" key="1">
    <citation type="submission" date="2014-07" db="EMBL/GenBank/DDBJ databases">
        <title>Methanogenic archaea and the global carbon cycle.</title>
        <authorList>
            <person name="Henriksen J.R."/>
            <person name="Luke J."/>
            <person name="Reinhart S."/>
            <person name="Benedict M.N."/>
            <person name="Youngblut N.D."/>
            <person name="Metcalf M.E."/>
            <person name="Whitaker R.J."/>
            <person name="Metcalf W.W."/>
        </authorList>
    </citation>
    <scope>NUCLEOTIDE SEQUENCE [LARGE SCALE GENOMIC DNA]</scope>
    <source>
        <strain evidence="10 11">HB-1</strain>
    </source>
</reference>
<dbReference type="GO" id="GO:0051539">
    <property type="term" value="F:4 iron, 4 sulfur cluster binding"/>
    <property type="evidence" value="ECO:0007669"/>
    <property type="project" value="UniProtKB-KW"/>
</dbReference>
<keyword evidence="8" id="KW-1003">Cell membrane</keyword>
<evidence type="ECO:0000313" key="10">
    <source>
        <dbReference type="EMBL" id="AKB80043.1"/>
    </source>
</evidence>
<evidence type="ECO:0000256" key="4">
    <source>
        <dbReference type="ARBA" id="ARBA00022737"/>
    </source>
</evidence>
<dbReference type="PROSITE" id="PS00198">
    <property type="entry name" value="4FE4S_FER_1"/>
    <property type="match status" value="1"/>
</dbReference>
<dbReference type="PATRIC" id="fig|1434110.4.peg.4557"/>
<evidence type="ECO:0000256" key="2">
    <source>
        <dbReference type="ARBA" id="ARBA00022485"/>
    </source>
</evidence>
<dbReference type="AlphaFoldDB" id="A0A0E3SIW1"/>
<dbReference type="PANTHER" id="PTHR43034">
    <property type="entry name" value="ION-TRANSLOCATING OXIDOREDUCTASE COMPLEX SUBUNIT C"/>
    <property type="match status" value="1"/>
</dbReference>
<dbReference type="InterPro" id="IPR037225">
    <property type="entry name" value="Nuo51_FMN-bd_sf"/>
</dbReference>
<feature type="domain" description="4Fe-4S ferredoxin-type" evidence="9">
    <location>
        <begin position="359"/>
        <end position="389"/>
    </location>
</feature>
<dbReference type="InterPro" id="IPR026902">
    <property type="entry name" value="RnfC_N"/>
</dbReference>
<feature type="binding site" evidence="8">
    <location>
        <position position="375"/>
    </location>
    <ligand>
        <name>[4Fe-4S] cluster</name>
        <dbReference type="ChEBI" id="CHEBI:49883"/>
        <label>1</label>
    </ligand>
</feature>
<comment type="subcellular location">
    <subcellularLocation>
        <location evidence="8">Cell membrane</location>
        <topology evidence="8">Peripheral membrane protein</topology>
    </subcellularLocation>
</comment>
<dbReference type="PANTHER" id="PTHR43034:SF2">
    <property type="entry name" value="ION-TRANSLOCATING OXIDOREDUCTASE COMPLEX SUBUNIT C"/>
    <property type="match status" value="1"/>
</dbReference>
<dbReference type="GeneID" id="24832906"/>
<proteinExistence type="inferred from homology"/>
<dbReference type="Gene3D" id="3.30.70.20">
    <property type="match status" value="1"/>
</dbReference>
<dbReference type="EMBL" id="CP009516">
    <property type="protein sequence ID" value="AKB80043.1"/>
    <property type="molecule type" value="Genomic_DNA"/>
</dbReference>
<dbReference type="HAMAP" id="MF_00461">
    <property type="entry name" value="RsxC_RnfC"/>
    <property type="match status" value="1"/>
</dbReference>
<dbReference type="Proteomes" id="UP000033101">
    <property type="component" value="Chromosome"/>
</dbReference>
<dbReference type="GO" id="GO:0046872">
    <property type="term" value="F:metal ion binding"/>
    <property type="evidence" value="ECO:0007669"/>
    <property type="project" value="UniProtKB-KW"/>
</dbReference>
<comment type="function">
    <text evidence="8">Part of a membrane-bound complex that couples electron transfer with translocation of ions across the membrane.</text>
</comment>
<feature type="binding site" evidence="8">
    <location>
        <position position="418"/>
    </location>
    <ligand>
        <name>[4Fe-4S] cluster</name>
        <dbReference type="ChEBI" id="CHEBI:49883"/>
        <label>1</label>
    </ligand>
</feature>
<dbReference type="EC" id="7.-.-.-" evidence="8"/>
<dbReference type="InterPro" id="IPR010208">
    <property type="entry name" value="Ion_transpt_RnfC/RsxC"/>
</dbReference>
<dbReference type="GO" id="GO:0016491">
    <property type="term" value="F:oxidoreductase activity"/>
    <property type="evidence" value="ECO:0007669"/>
    <property type="project" value="UniProtKB-ARBA"/>
</dbReference>
<keyword evidence="4 8" id="KW-0677">Repeat</keyword>
<evidence type="ECO:0000256" key="8">
    <source>
        <dbReference type="HAMAP-Rule" id="MF_00461"/>
    </source>
</evidence>
<organism evidence="10 11">
    <name type="scientific">Methanosarcina horonobensis HB-1 = JCM 15518</name>
    <dbReference type="NCBI Taxonomy" id="1434110"/>
    <lineage>
        <taxon>Archaea</taxon>
        <taxon>Methanobacteriati</taxon>
        <taxon>Methanobacteriota</taxon>
        <taxon>Stenosarchaea group</taxon>
        <taxon>Methanomicrobia</taxon>
        <taxon>Methanosarcinales</taxon>
        <taxon>Methanosarcinaceae</taxon>
        <taxon>Methanosarcina</taxon>
    </lineage>
</organism>
<dbReference type="RefSeq" id="WP_052730935.1">
    <property type="nucleotide sequence ID" value="NZ_CP009516.1"/>
</dbReference>
<evidence type="ECO:0000313" key="11">
    <source>
        <dbReference type="Proteomes" id="UP000033101"/>
    </source>
</evidence>
<dbReference type="Pfam" id="PF01512">
    <property type="entry name" value="Complex1_51K"/>
    <property type="match status" value="1"/>
</dbReference>
<dbReference type="Gene3D" id="3.10.20.600">
    <property type="match status" value="1"/>
</dbReference>
<comment type="cofactor">
    <cofactor evidence="8">
        <name>[4Fe-4S] cluster</name>
        <dbReference type="ChEBI" id="CHEBI:49883"/>
    </cofactor>
    <text evidence="8">Binds 2 [4Fe-4S] clusters per subunit.</text>
</comment>
<dbReference type="SUPFAM" id="SSF46548">
    <property type="entry name" value="alpha-helical ferredoxin"/>
    <property type="match status" value="1"/>
</dbReference>
<feature type="binding site" evidence="8">
    <location>
        <position position="408"/>
    </location>
    <ligand>
        <name>[4Fe-4S] cluster</name>
        <dbReference type="ChEBI" id="CHEBI:49883"/>
        <label>2</label>
    </ligand>
</feature>
<dbReference type="SUPFAM" id="SSF142019">
    <property type="entry name" value="Nqo1 FMN-binding domain-like"/>
    <property type="match status" value="1"/>
</dbReference>
<dbReference type="STRING" id="1434110.MSHOH_3560"/>
<dbReference type="HOGENOM" id="CLU_010808_6_0_2"/>
<dbReference type="Pfam" id="PF10531">
    <property type="entry name" value="SLBB"/>
    <property type="match status" value="1"/>
</dbReference>
<feature type="binding site" evidence="8">
    <location>
        <position position="379"/>
    </location>
    <ligand>
        <name>[4Fe-4S] cluster</name>
        <dbReference type="ChEBI" id="CHEBI:49883"/>
        <label>2</label>
    </ligand>
</feature>
<keyword evidence="6 8" id="KW-0408">Iron</keyword>
<keyword evidence="1 8" id="KW-0813">Transport</keyword>
<dbReference type="InterPro" id="IPR017896">
    <property type="entry name" value="4Fe4S_Fe-S-bd"/>
</dbReference>
<dbReference type="SUPFAM" id="SSF142984">
    <property type="entry name" value="Nqo1 middle domain-like"/>
    <property type="match status" value="1"/>
</dbReference>
<accession>A0A0E3SIW1</accession>
<keyword evidence="8" id="KW-0472">Membrane</keyword>
<evidence type="ECO:0000259" key="9">
    <source>
        <dbReference type="PROSITE" id="PS51379"/>
    </source>
</evidence>
<feature type="binding site" evidence="8">
    <location>
        <position position="411"/>
    </location>
    <ligand>
        <name>[4Fe-4S] cluster</name>
        <dbReference type="ChEBI" id="CHEBI:49883"/>
        <label>2</label>
    </ligand>
</feature>
<dbReference type="GO" id="GO:0005886">
    <property type="term" value="C:plasma membrane"/>
    <property type="evidence" value="ECO:0007669"/>
    <property type="project" value="UniProtKB-SubCell"/>
</dbReference>
<dbReference type="PROSITE" id="PS51379">
    <property type="entry name" value="4FE4S_FER_2"/>
    <property type="match status" value="2"/>
</dbReference>
<dbReference type="InterPro" id="IPR019554">
    <property type="entry name" value="Soluble_ligand-bd"/>
</dbReference>
<keyword evidence="8" id="KW-1278">Translocase</keyword>
<comment type="similarity">
    <text evidence="8">Belongs to the 4Fe4S bacterial-type ferredoxin family. RnfC subfamily.</text>
</comment>
<dbReference type="Pfam" id="PF12838">
    <property type="entry name" value="Fer4_7"/>
    <property type="match status" value="1"/>
</dbReference>
<dbReference type="InterPro" id="IPR049684">
    <property type="entry name" value="Ion_transpt_RnfC_Methano"/>
</dbReference>
<dbReference type="NCBIfam" id="NF041837">
    <property type="entry name" value="rnfC_Methano"/>
    <property type="match status" value="1"/>
</dbReference>
<keyword evidence="5 8" id="KW-0249">Electron transport</keyword>